<proteinExistence type="inferred from homology"/>
<dbReference type="InterPro" id="IPR003769">
    <property type="entry name" value="ClpS_core"/>
</dbReference>
<dbReference type="InterPro" id="IPR022935">
    <property type="entry name" value="ClpS"/>
</dbReference>
<comment type="function">
    <text evidence="1">Involved in the modulation of the specificity of the ClpAP-mediated ATP-dependent protein degradation.</text>
</comment>
<evidence type="ECO:0000259" key="3">
    <source>
        <dbReference type="Pfam" id="PF02617"/>
    </source>
</evidence>
<dbReference type="PANTHER" id="PTHR33473:SF19">
    <property type="entry name" value="ATP-DEPENDENT CLP PROTEASE ADAPTER PROTEIN CLPS"/>
    <property type="match status" value="1"/>
</dbReference>
<accession>A0A2S9YJP9</accession>
<comment type="similarity">
    <text evidence="1">Belongs to the ClpS family.</text>
</comment>
<dbReference type="InterPro" id="IPR014719">
    <property type="entry name" value="Ribosomal_bL12_C/ClpS-like"/>
</dbReference>
<organism evidence="4 5">
    <name type="scientific">Enhygromyxa salina</name>
    <dbReference type="NCBI Taxonomy" id="215803"/>
    <lineage>
        <taxon>Bacteria</taxon>
        <taxon>Pseudomonadati</taxon>
        <taxon>Myxococcota</taxon>
        <taxon>Polyangia</taxon>
        <taxon>Nannocystales</taxon>
        <taxon>Nannocystaceae</taxon>
        <taxon>Enhygromyxa</taxon>
    </lineage>
</organism>
<dbReference type="Proteomes" id="UP000237968">
    <property type="component" value="Unassembled WGS sequence"/>
</dbReference>
<dbReference type="GO" id="GO:0006508">
    <property type="term" value="P:proteolysis"/>
    <property type="evidence" value="ECO:0007669"/>
    <property type="project" value="UniProtKB-UniRule"/>
</dbReference>
<dbReference type="GO" id="GO:0030163">
    <property type="term" value="P:protein catabolic process"/>
    <property type="evidence" value="ECO:0007669"/>
    <property type="project" value="InterPro"/>
</dbReference>
<dbReference type="SUPFAM" id="SSF54736">
    <property type="entry name" value="ClpS-like"/>
    <property type="match status" value="1"/>
</dbReference>
<feature type="compositionally biased region" description="Basic and acidic residues" evidence="2">
    <location>
        <begin position="1"/>
        <end position="22"/>
    </location>
</feature>
<keyword evidence="5" id="KW-1185">Reference proteome</keyword>
<dbReference type="Gene3D" id="3.30.1390.10">
    <property type="match status" value="1"/>
</dbReference>
<dbReference type="HAMAP" id="MF_00302">
    <property type="entry name" value="ClpS"/>
    <property type="match status" value="1"/>
</dbReference>
<evidence type="ECO:0000256" key="1">
    <source>
        <dbReference type="HAMAP-Rule" id="MF_00302"/>
    </source>
</evidence>
<comment type="subunit">
    <text evidence="1">Binds to the N-terminal domain of the chaperone ClpA.</text>
</comment>
<keyword evidence="4" id="KW-0645">Protease</keyword>
<sequence length="114" mass="13068">MPDKRKEEPQRGVALKSRDERKSKRPRMYRVLLHNDDYTPMDFVVRLLQTVFHHGESKSTEIMLHVHNSGVGVAGVFTHEIAETKVAQTHMLARQNECPLMASMEPEDDPDAES</sequence>
<keyword evidence="4" id="KW-0378">Hydrolase</keyword>
<dbReference type="AlphaFoldDB" id="A0A2S9YJP9"/>
<evidence type="ECO:0000313" key="4">
    <source>
        <dbReference type="EMBL" id="PRQ05337.1"/>
    </source>
</evidence>
<feature type="region of interest" description="Disordered" evidence="2">
    <location>
        <begin position="1"/>
        <end position="26"/>
    </location>
</feature>
<reference evidence="4 5" key="1">
    <citation type="submission" date="2018-03" db="EMBL/GenBank/DDBJ databases">
        <title>Draft Genome Sequences of the Obligatory Marine Myxobacteria Enhygromyxa salina SWB005.</title>
        <authorList>
            <person name="Poehlein A."/>
            <person name="Moghaddam J.A."/>
            <person name="Harms H."/>
            <person name="Alanjari M."/>
            <person name="Koenig G.M."/>
            <person name="Daniel R."/>
            <person name="Schaeberle T.F."/>
        </authorList>
    </citation>
    <scope>NUCLEOTIDE SEQUENCE [LARGE SCALE GENOMIC DNA]</scope>
    <source>
        <strain evidence="4 5">SWB005</strain>
    </source>
</reference>
<dbReference type="OrthoDB" id="9796121at2"/>
<dbReference type="RefSeq" id="WP_106389803.1">
    <property type="nucleotide sequence ID" value="NZ_PVNK01000015.1"/>
</dbReference>
<evidence type="ECO:0000313" key="5">
    <source>
        <dbReference type="Proteomes" id="UP000237968"/>
    </source>
</evidence>
<dbReference type="EMBL" id="PVNK01000015">
    <property type="protein sequence ID" value="PRQ05337.1"/>
    <property type="molecule type" value="Genomic_DNA"/>
</dbReference>
<dbReference type="GO" id="GO:0008233">
    <property type="term" value="F:peptidase activity"/>
    <property type="evidence" value="ECO:0007669"/>
    <property type="project" value="UniProtKB-KW"/>
</dbReference>
<name>A0A2S9YJP9_9BACT</name>
<protein>
    <recommendedName>
        <fullName evidence="1">ATP-dependent Clp protease adapter protein ClpS</fullName>
    </recommendedName>
</protein>
<comment type="caution">
    <text evidence="4">The sequence shown here is derived from an EMBL/GenBank/DDBJ whole genome shotgun (WGS) entry which is preliminary data.</text>
</comment>
<dbReference type="FunFam" id="3.30.1390.10:FF:000002">
    <property type="entry name" value="ATP-dependent Clp protease adapter protein ClpS"/>
    <property type="match status" value="1"/>
</dbReference>
<gene>
    <name evidence="1 4" type="primary">clpS</name>
    <name evidence="4" type="ORF">ENSA5_03270</name>
</gene>
<dbReference type="PANTHER" id="PTHR33473">
    <property type="entry name" value="ATP-DEPENDENT CLP PROTEASE ADAPTER PROTEIN CLPS1, CHLOROPLASTIC"/>
    <property type="match status" value="1"/>
</dbReference>
<dbReference type="Pfam" id="PF02617">
    <property type="entry name" value="ClpS"/>
    <property type="match status" value="1"/>
</dbReference>
<evidence type="ECO:0000256" key="2">
    <source>
        <dbReference type="SAM" id="MobiDB-lite"/>
    </source>
</evidence>
<feature type="domain" description="Adaptor protein ClpS core" evidence="3">
    <location>
        <begin position="24"/>
        <end position="102"/>
    </location>
</feature>